<gene>
    <name evidence="1" type="ORF">EVAR_21224_1</name>
</gene>
<proteinExistence type="predicted"/>
<evidence type="ECO:0000313" key="1">
    <source>
        <dbReference type="EMBL" id="GBP28102.1"/>
    </source>
</evidence>
<dbReference type="AlphaFoldDB" id="A0A4C1UQ42"/>
<name>A0A4C1UQ42_EUMVA</name>
<keyword evidence="2" id="KW-1185">Reference proteome</keyword>
<reference evidence="1 2" key="1">
    <citation type="journal article" date="2019" name="Commun. Biol.">
        <title>The bagworm genome reveals a unique fibroin gene that provides high tensile strength.</title>
        <authorList>
            <person name="Kono N."/>
            <person name="Nakamura H."/>
            <person name="Ohtoshi R."/>
            <person name="Tomita M."/>
            <person name="Numata K."/>
            <person name="Arakawa K."/>
        </authorList>
    </citation>
    <scope>NUCLEOTIDE SEQUENCE [LARGE SCALE GENOMIC DNA]</scope>
</reference>
<accession>A0A4C1UQ42</accession>
<evidence type="ECO:0000313" key="2">
    <source>
        <dbReference type="Proteomes" id="UP000299102"/>
    </source>
</evidence>
<sequence>MGRPCPGHTGCVQLRETKNLLKHDSALPVAQRLHLKRPEGTCDANGAKFLWNPFGLLRQYSVKVTRKESMALLRQSSPYVYKTHEMINTQSTIWKRKPAGGHPRLAIGTVNRSEHTGRAGTHVA</sequence>
<dbReference type="EMBL" id="BGZK01000202">
    <property type="protein sequence ID" value="GBP28102.1"/>
    <property type="molecule type" value="Genomic_DNA"/>
</dbReference>
<comment type="caution">
    <text evidence="1">The sequence shown here is derived from an EMBL/GenBank/DDBJ whole genome shotgun (WGS) entry which is preliminary data.</text>
</comment>
<organism evidence="1 2">
    <name type="scientific">Eumeta variegata</name>
    <name type="common">Bagworm moth</name>
    <name type="synonym">Eumeta japonica</name>
    <dbReference type="NCBI Taxonomy" id="151549"/>
    <lineage>
        <taxon>Eukaryota</taxon>
        <taxon>Metazoa</taxon>
        <taxon>Ecdysozoa</taxon>
        <taxon>Arthropoda</taxon>
        <taxon>Hexapoda</taxon>
        <taxon>Insecta</taxon>
        <taxon>Pterygota</taxon>
        <taxon>Neoptera</taxon>
        <taxon>Endopterygota</taxon>
        <taxon>Lepidoptera</taxon>
        <taxon>Glossata</taxon>
        <taxon>Ditrysia</taxon>
        <taxon>Tineoidea</taxon>
        <taxon>Psychidae</taxon>
        <taxon>Oiketicinae</taxon>
        <taxon>Eumeta</taxon>
    </lineage>
</organism>
<dbReference type="Proteomes" id="UP000299102">
    <property type="component" value="Unassembled WGS sequence"/>
</dbReference>
<protein>
    <submittedName>
        <fullName evidence="1">Uncharacterized protein</fullName>
    </submittedName>
</protein>